<proteinExistence type="predicted"/>
<name>A0A835MN12_9ROSI</name>
<keyword evidence="3" id="KW-1185">Reference proteome</keyword>
<evidence type="ECO:0000259" key="1">
    <source>
        <dbReference type="Pfam" id="PF10536"/>
    </source>
</evidence>
<dbReference type="OrthoDB" id="1572276at2759"/>
<comment type="caution">
    <text evidence="2">The sequence shown here is derived from an EMBL/GenBank/DDBJ whole genome shotgun (WGS) entry which is preliminary data.</text>
</comment>
<dbReference type="InterPro" id="IPR019557">
    <property type="entry name" value="AminoTfrase-like_pln_mobile"/>
</dbReference>
<dbReference type="Proteomes" id="UP000657918">
    <property type="component" value="Chromosome 16"/>
</dbReference>
<evidence type="ECO:0000313" key="3">
    <source>
        <dbReference type="Proteomes" id="UP000657918"/>
    </source>
</evidence>
<evidence type="ECO:0000313" key="2">
    <source>
        <dbReference type="EMBL" id="KAF9666966.1"/>
    </source>
</evidence>
<dbReference type="AlphaFoldDB" id="A0A835MN12"/>
<protein>
    <recommendedName>
        <fullName evidence="1">Aminotransferase-like plant mobile domain-containing protein</fullName>
    </recommendedName>
</protein>
<sequence length="70" mass="8092">MHRRPETVVSEEIHGQCEKHETFLVLWLSRHIFPYTCDSIWKLVFSIVVHVAGGNRIAPAVLASIYRDMT</sequence>
<dbReference type="EMBL" id="JADGMS010000016">
    <property type="protein sequence ID" value="KAF9666966.1"/>
    <property type="molecule type" value="Genomic_DNA"/>
</dbReference>
<reference evidence="2 3" key="1">
    <citation type="submission" date="2020-10" db="EMBL/GenBank/DDBJ databases">
        <title>Plant Genome Project.</title>
        <authorList>
            <person name="Zhang R.-G."/>
        </authorList>
    </citation>
    <scope>NUCLEOTIDE SEQUENCE [LARGE SCALE GENOMIC DNA]</scope>
    <source>
        <strain evidence="2">FAFU-HL-1</strain>
        <tissue evidence="2">Leaf</tissue>
    </source>
</reference>
<accession>A0A835MN12</accession>
<gene>
    <name evidence="2" type="ORF">SADUNF_Sadunf16G0283500</name>
</gene>
<organism evidence="2 3">
    <name type="scientific">Salix dunnii</name>
    <dbReference type="NCBI Taxonomy" id="1413687"/>
    <lineage>
        <taxon>Eukaryota</taxon>
        <taxon>Viridiplantae</taxon>
        <taxon>Streptophyta</taxon>
        <taxon>Embryophyta</taxon>
        <taxon>Tracheophyta</taxon>
        <taxon>Spermatophyta</taxon>
        <taxon>Magnoliopsida</taxon>
        <taxon>eudicotyledons</taxon>
        <taxon>Gunneridae</taxon>
        <taxon>Pentapetalae</taxon>
        <taxon>rosids</taxon>
        <taxon>fabids</taxon>
        <taxon>Malpighiales</taxon>
        <taxon>Salicaceae</taxon>
        <taxon>Saliceae</taxon>
        <taxon>Salix</taxon>
    </lineage>
</organism>
<dbReference type="Pfam" id="PF10536">
    <property type="entry name" value="PMD"/>
    <property type="match status" value="1"/>
</dbReference>
<feature type="domain" description="Aminotransferase-like plant mobile" evidence="1">
    <location>
        <begin position="16"/>
        <end position="70"/>
    </location>
</feature>